<dbReference type="EMBL" id="JARBDR010000919">
    <property type="protein sequence ID" value="KAJ8300445.1"/>
    <property type="molecule type" value="Genomic_DNA"/>
</dbReference>
<dbReference type="InterPro" id="IPR036028">
    <property type="entry name" value="SH3-like_dom_sf"/>
</dbReference>
<dbReference type="Gene3D" id="2.30.30.40">
    <property type="entry name" value="SH3 Domains"/>
    <property type="match status" value="1"/>
</dbReference>
<keyword evidence="1 2" id="KW-0728">SH3 domain</keyword>
<dbReference type="PANTHER" id="PTHR45818:SF3">
    <property type="entry name" value="PROTEIN VAV"/>
    <property type="match status" value="1"/>
</dbReference>
<dbReference type="Proteomes" id="UP001217089">
    <property type="component" value="Unassembled WGS sequence"/>
</dbReference>
<organism evidence="4 5">
    <name type="scientific">Tegillarca granosa</name>
    <name type="common">Malaysian cockle</name>
    <name type="synonym">Anadara granosa</name>
    <dbReference type="NCBI Taxonomy" id="220873"/>
    <lineage>
        <taxon>Eukaryota</taxon>
        <taxon>Metazoa</taxon>
        <taxon>Spiralia</taxon>
        <taxon>Lophotrochozoa</taxon>
        <taxon>Mollusca</taxon>
        <taxon>Bivalvia</taxon>
        <taxon>Autobranchia</taxon>
        <taxon>Pteriomorphia</taxon>
        <taxon>Arcoida</taxon>
        <taxon>Arcoidea</taxon>
        <taxon>Arcidae</taxon>
        <taxon>Tegillarca</taxon>
    </lineage>
</organism>
<dbReference type="PROSITE" id="PS50002">
    <property type="entry name" value="SH3"/>
    <property type="match status" value="1"/>
</dbReference>
<evidence type="ECO:0000259" key="3">
    <source>
        <dbReference type="PROSITE" id="PS50002"/>
    </source>
</evidence>
<evidence type="ECO:0000313" key="4">
    <source>
        <dbReference type="EMBL" id="KAJ8300445.1"/>
    </source>
</evidence>
<dbReference type="PRINTS" id="PR00452">
    <property type="entry name" value="SH3DOMAIN"/>
</dbReference>
<feature type="domain" description="SH3" evidence="3">
    <location>
        <begin position="49"/>
        <end position="108"/>
    </location>
</feature>
<dbReference type="SMART" id="SM00326">
    <property type="entry name" value="SH3"/>
    <property type="match status" value="1"/>
</dbReference>
<dbReference type="SUPFAM" id="SSF50044">
    <property type="entry name" value="SH3-domain"/>
    <property type="match status" value="1"/>
</dbReference>
<sequence length="108" mass="11915">MTTRLGISEWNELVEFYQINSLADSFPGVDTVLKYPVKSQSGFNGPNCRILGYCTAMYDYAATATTQLSLTRGDRVAIMSKTGSDKGWWKGEHCGSGKVGYFPLAYSH</sequence>
<proteinExistence type="predicted"/>
<comment type="caution">
    <text evidence="4">The sequence shown here is derived from an EMBL/GenBank/DDBJ whole genome shotgun (WGS) entry which is preliminary data.</text>
</comment>
<reference evidence="4 5" key="1">
    <citation type="submission" date="2022-12" db="EMBL/GenBank/DDBJ databases">
        <title>Chromosome-level genome of Tegillarca granosa.</title>
        <authorList>
            <person name="Kim J."/>
        </authorList>
    </citation>
    <scope>NUCLEOTIDE SEQUENCE [LARGE SCALE GENOMIC DNA]</scope>
    <source>
        <strain evidence="4">Teg-2019</strain>
        <tissue evidence="4">Adductor muscle</tissue>
    </source>
</reference>
<dbReference type="CDD" id="cd00174">
    <property type="entry name" value="SH3"/>
    <property type="match status" value="1"/>
</dbReference>
<gene>
    <name evidence="4" type="ORF">KUTeg_021964</name>
</gene>
<accession>A0ABQ9EAC8</accession>
<dbReference type="PANTHER" id="PTHR45818">
    <property type="entry name" value="PROTEIN VAV"/>
    <property type="match status" value="1"/>
</dbReference>
<dbReference type="InterPro" id="IPR001452">
    <property type="entry name" value="SH3_domain"/>
</dbReference>
<protein>
    <recommendedName>
        <fullName evidence="3">SH3 domain-containing protein</fullName>
    </recommendedName>
</protein>
<evidence type="ECO:0000256" key="1">
    <source>
        <dbReference type="ARBA" id="ARBA00022443"/>
    </source>
</evidence>
<name>A0ABQ9EAC8_TEGGR</name>
<keyword evidence="5" id="KW-1185">Reference proteome</keyword>
<dbReference type="Pfam" id="PF00018">
    <property type="entry name" value="SH3_1"/>
    <property type="match status" value="1"/>
</dbReference>
<evidence type="ECO:0000313" key="5">
    <source>
        <dbReference type="Proteomes" id="UP001217089"/>
    </source>
</evidence>
<evidence type="ECO:0000256" key="2">
    <source>
        <dbReference type="PROSITE-ProRule" id="PRU00192"/>
    </source>
</evidence>